<feature type="compositionally biased region" description="Basic and acidic residues" evidence="1">
    <location>
        <begin position="86"/>
        <end position="109"/>
    </location>
</feature>
<keyword evidence="3" id="KW-1185">Reference proteome</keyword>
<evidence type="ECO:0000313" key="2">
    <source>
        <dbReference type="EMBL" id="VDK61490.1"/>
    </source>
</evidence>
<reference evidence="2 3" key="1">
    <citation type="submission" date="2018-11" db="EMBL/GenBank/DDBJ databases">
        <authorList>
            <consortium name="Pathogen Informatics"/>
        </authorList>
    </citation>
    <scope>NUCLEOTIDE SEQUENCE [LARGE SCALE GENOMIC DNA]</scope>
</reference>
<feature type="compositionally biased region" description="Basic residues" evidence="1">
    <location>
        <begin position="110"/>
        <end position="127"/>
    </location>
</feature>
<feature type="region of interest" description="Disordered" evidence="1">
    <location>
        <begin position="52"/>
        <end position="215"/>
    </location>
</feature>
<organism evidence="2 3">
    <name type="scientific">Cylicostephanus goldi</name>
    <name type="common">Nematode worm</name>
    <dbReference type="NCBI Taxonomy" id="71465"/>
    <lineage>
        <taxon>Eukaryota</taxon>
        <taxon>Metazoa</taxon>
        <taxon>Ecdysozoa</taxon>
        <taxon>Nematoda</taxon>
        <taxon>Chromadorea</taxon>
        <taxon>Rhabditida</taxon>
        <taxon>Rhabditina</taxon>
        <taxon>Rhabditomorpha</taxon>
        <taxon>Strongyloidea</taxon>
        <taxon>Strongylidae</taxon>
        <taxon>Cylicostephanus</taxon>
    </lineage>
</organism>
<gene>
    <name evidence="2" type="ORF">CGOC_LOCUS5317</name>
</gene>
<protein>
    <recommendedName>
        <fullName evidence="4">SET domain-containing protein</fullName>
    </recommendedName>
</protein>
<evidence type="ECO:0008006" key="4">
    <source>
        <dbReference type="Google" id="ProtNLM"/>
    </source>
</evidence>
<evidence type="ECO:0000256" key="1">
    <source>
        <dbReference type="SAM" id="MobiDB-lite"/>
    </source>
</evidence>
<dbReference type="AlphaFoldDB" id="A0A3P6S1Z1"/>
<feature type="compositionally biased region" description="Basic and acidic residues" evidence="1">
    <location>
        <begin position="183"/>
        <end position="211"/>
    </location>
</feature>
<dbReference type="OrthoDB" id="5872580at2759"/>
<feature type="compositionally biased region" description="Basic and acidic residues" evidence="1">
    <location>
        <begin position="52"/>
        <end position="63"/>
    </location>
</feature>
<accession>A0A3P6S1Z1</accession>
<proteinExistence type="predicted"/>
<dbReference type="Proteomes" id="UP000271889">
    <property type="component" value="Unassembled WGS sequence"/>
</dbReference>
<feature type="compositionally biased region" description="Basic and acidic residues" evidence="1">
    <location>
        <begin position="128"/>
        <end position="141"/>
    </location>
</feature>
<dbReference type="EMBL" id="UYRV01015970">
    <property type="protein sequence ID" value="VDK61490.1"/>
    <property type="molecule type" value="Genomic_DNA"/>
</dbReference>
<evidence type="ECO:0000313" key="3">
    <source>
        <dbReference type="Proteomes" id="UP000271889"/>
    </source>
</evidence>
<name>A0A3P6S1Z1_CYLGO</name>
<sequence length="240" mass="26095">MLVASEKIEKGTEVTIPFDCDFRDTVVPVDCACGEDPNCYMKQFNNSLRAKNSVEERPNHDVPQEDQQPNGMGSTRKVVMSTTPKIKSESRGRPKGSGKKEKAADETPKKKGAPGRKPKKVGIRLRRHSESKSAKSPESPKEQSAVSEASDVKDESTDMQKSEQAATTPADAGADVSVSAENNKAEEVKEEAAATPGKQDKKTSETEKKAEVTSPKKNILVNGSVICIEKVDWCFSILTQ</sequence>
<feature type="compositionally biased region" description="Basic and acidic residues" evidence="1">
    <location>
        <begin position="150"/>
        <end position="161"/>
    </location>
</feature>